<reference evidence="2 3" key="1">
    <citation type="journal article" date="2015" name="Genome Biol. Evol.">
        <title>Comparative Genomics of a Bacterivorous Green Alga Reveals Evolutionary Causalities and Consequences of Phago-Mixotrophic Mode of Nutrition.</title>
        <authorList>
            <person name="Burns J.A."/>
            <person name="Paasch A."/>
            <person name="Narechania A."/>
            <person name="Kim E."/>
        </authorList>
    </citation>
    <scope>NUCLEOTIDE SEQUENCE [LARGE SCALE GENOMIC DNA]</scope>
    <source>
        <strain evidence="2 3">PLY_AMNH</strain>
    </source>
</reference>
<feature type="compositionally biased region" description="Low complexity" evidence="1">
    <location>
        <begin position="62"/>
        <end position="77"/>
    </location>
</feature>
<comment type="caution">
    <text evidence="2">The sequence shown here is derived from an EMBL/GenBank/DDBJ whole genome shotgun (WGS) entry which is preliminary data.</text>
</comment>
<protein>
    <submittedName>
        <fullName evidence="2">Uncharacterized protein</fullName>
    </submittedName>
</protein>
<evidence type="ECO:0000313" key="3">
    <source>
        <dbReference type="Proteomes" id="UP001190700"/>
    </source>
</evidence>
<dbReference type="AlphaFoldDB" id="A0AAE0FV10"/>
<organism evidence="2 3">
    <name type="scientific">Cymbomonas tetramitiformis</name>
    <dbReference type="NCBI Taxonomy" id="36881"/>
    <lineage>
        <taxon>Eukaryota</taxon>
        <taxon>Viridiplantae</taxon>
        <taxon>Chlorophyta</taxon>
        <taxon>Pyramimonadophyceae</taxon>
        <taxon>Pyramimonadales</taxon>
        <taxon>Pyramimonadaceae</taxon>
        <taxon>Cymbomonas</taxon>
    </lineage>
</organism>
<dbReference type="Proteomes" id="UP001190700">
    <property type="component" value="Unassembled WGS sequence"/>
</dbReference>
<proteinExistence type="predicted"/>
<evidence type="ECO:0000313" key="2">
    <source>
        <dbReference type="EMBL" id="KAK3266395.1"/>
    </source>
</evidence>
<evidence type="ECO:0000256" key="1">
    <source>
        <dbReference type="SAM" id="MobiDB-lite"/>
    </source>
</evidence>
<sequence>MSLEETKALEKEKEQKEIRQENAEILTGLEAEGLEDVEDAVDVEFLQGLEAAAKTAEAEAAAKALQTPVENPAPEQAADADAENDEAASMAE</sequence>
<accession>A0AAE0FV10</accession>
<dbReference type="EMBL" id="LGRX02013148">
    <property type="protein sequence ID" value="KAK3266395.1"/>
    <property type="molecule type" value="Genomic_DNA"/>
</dbReference>
<name>A0AAE0FV10_9CHLO</name>
<feature type="region of interest" description="Disordered" evidence="1">
    <location>
        <begin position="62"/>
        <end position="92"/>
    </location>
</feature>
<keyword evidence="3" id="KW-1185">Reference proteome</keyword>
<gene>
    <name evidence="2" type="ORF">CYMTET_24977</name>
</gene>